<gene>
    <name evidence="5" type="primary">LOC113466677</name>
</gene>
<proteinExistence type="predicted"/>
<dbReference type="Pfam" id="PF13359">
    <property type="entry name" value="DDE_Tnp_4"/>
    <property type="match status" value="1"/>
</dbReference>
<dbReference type="RefSeq" id="XP_026678080.1">
    <property type="nucleotide sequence ID" value="XM_026822279.1"/>
</dbReference>
<dbReference type="GeneID" id="113466677"/>
<name>A0A3Q0IUP1_DIACI</name>
<sequence length="110" mass="13000">MYIFVGWPGSAHDSRVWSMDPFSLAQRSRERPRSSDHASRLISSQFICSDSAYEWRTFNMTPYKTSAALCRPEKVYKKKHSRVRVLIEQAFGRLKGIFRRTKLIDWIRTL</sequence>
<dbReference type="GO" id="GO:0046872">
    <property type="term" value="F:metal ion binding"/>
    <property type="evidence" value="ECO:0007669"/>
    <property type="project" value="UniProtKB-KW"/>
</dbReference>
<keyword evidence="4" id="KW-1185">Reference proteome</keyword>
<accession>A0A3Q0IUP1</accession>
<evidence type="ECO:0000256" key="1">
    <source>
        <dbReference type="ARBA" id="ARBA00001968"/>
    </source>
</evidence>
<dbReference type="AlphaFoldDB" id="A0A3Q0IUP1"/>
<dbReference type="KEGG" id="dci:113466677"/>
<dbReference type="STRING" id="121845.A0A3Q0IUP1"/>
<organism evidence="4 5">
    <name type="scientific">Diaphorina citri</name>
    <name type="common">Asian citrus psyllid</name>
    <dbReference type="NCBI Taxonomy" id="121845"/>
    <lineage>
        <taxon>Eukaryota</taxon>
        <taxon>Metazoa</taxon>
        <taxon>Ecdysozoa</taxon>
        <taxon>Arthropoda</taxon>
        <taxon>Hexapoda</taxon>
        <taxon>Insecta</taxon>
        <taxon>Pterygota</taxon>
        <taxon>Neoptera</taxon>
        <taxon>Paraneoptera</taxon>
        <taxon>Hemiptera</taxon>
        <taxon>Sternorrhyncha</taxon>
        <taxon>Psylloidea</taxon>
        <taxon>Psyllidae</taxon>
        <taxon>Diaphorininae</taxon>
        <taxon>Diaphorina</taxon>
    </lineage>
</organism>
<comment type="cofactor">
    <cofactor evidence="1">
        <name>a divalent metal cation</name>
        <dbReference type="ChEBI" id="CHEBI:60240"/>
    </cofactor>
</comment>
<keyword evidence="2" id="KW-0479">Metal-binding</keyword>
<dbReference type="InterPro" id="IPR027806">
    <property type="entry name" value="HARBI1_dom"/>
</dbReference>
<reference evidence="5" key="1">
    <citation type="submission" date="2025-08" db="UniProtKB">
        <authorList>
            <consortium name="RefSeq"/>
        </authorList>
    </citation>
    <scope>IDENTIFICATION</scope>
</reference>
<evidence type="ECO:0000259" key="3">
    <source>
        <dbReference type="Pfam" id="PF13359"/>
    </source>
</evidence>
<feature type="domain" description="DDE Tnp4" evidence="3">
    <location>
        <begin position="2"/>
        <end position="99"/>
    </location>
</feature>
<dbReference type="Proteomes" id="UP000079169">
    <property type="component" value="Unplaced"/>
</dbReference>
<evidence type="ECO:0000313" key="5">
    <source>
        <dbReference type="RefSeq" id="XP_026678080.1"/>
    </source>
</evidence>
<dbReference type="PaxDb" id="121845-A0A3Q0IUP1"/>
<protein>
    <submittedName>
        <fullName evidence="5">Uncharacterized protein LOC113466677</fullName>
    </submittedName>
</protein>
<evidence type="ECO:0000256" key="2">
    <source>
        <dbReference type="ARBA" id="ARBA00022723"/>
    </source>
</evidence>
<evidence type="ECO:0000313" key="4">
    <source>
        <dbReference type="Proteomes" id="UP000079169"/>
    </source>
</evidence>